<reference evidence="1" key="1">
    <citation type="submission" date="2022-11" db="EMBL/GenBank/DDBJ databases">
        <title>Minimal conservation of predation-associated metabolite biosynthetic gene clusters underscores biosynthetic potential of Myxococcota including descriptions for ten novel species: Archangium lansinium sp. nov., Myxococcus landrumus sp. nov., Nannocystis bai.</title>
        <authorList>
            <person name="Ahearne A."/>
            <person name="Stevens C."/>
            <person name="Dowd S."/>
        </authorList>
    </citation>
    <scope>NUCLEOTIDE SEQUENCE</scope>
    <source>
        <strain evidence="1">Fl3</strain>
    </source>
</reference>
<proteinExistence type="predicted"/>
<evidence type="ECO:0000313" key="1">
    <source>
        <dbReference type="EMBL" id="WAS99276.1"/>
    </source>
</evidence>
<organism evidence="1 2">
    <name type="scientific">Nannocystis punicea</name>
    <dbReference type="NCBI Taxonomy" id="2995304"/>
    <lineage>
        <taxon>Bacteria</taxon>
        <taxon>Pseudomonadati</taxon>
        <taxon>Myxococcota</taxon>
        <taxon>Polyangia</taxon>
        <taxon>Nannocystales</taxon>
        <taxon>Nannocystaceae</taxon>
        <taxon>Nannocystis</taxon>
    </lineage>
</organism>
<keyword evidence="2" id="KW-1185">Reference proteome</keyword>
<sequence length="213" mass="22714">MRAPIAVADVLAAAPQRPPSLATWRRLTAALDAATGDDLARDLDLAATACADWPDPVRRAPGPGLHDLFEGRRQPRLQIARTLDLALLGPDIRGDRLAWADVPELAAATVVRIFDDRLGDAGLARWLASANNARPVEIALAAGITDDGARELAADPRLVHVRSLAPFRNAIGPDGLAALLAAPMPRLRRLRLGRNLFGEPGAPRQAGLQRLCL</sequence>
<name>A0ABY7HIY2_9BACT</name>
<evidence type="ECO:0008006" key="3">
    <source>
        <dbReference type="Google" id="ProtNLM"/>
    </source>
</evidence>
<protein>
    <recommendedName>
        <fullName evidence="3">Leucine rich repeat (LRR) protein</fullName>
    </recommendedName>
</protein>
<dbReference type="Gene3D" id="3.80.10.10">
    <property type="entry name" value="Ribonuclease Inhibitor"/>
    <property type="match status" value="1"/>
</dbReference>
<dbReference type="InterPro" id="IPR032675">
    <property type="entry name" value="LRR_dom_sf"/>
</dbReference>
<dbReference type="Proteomes" id="UP001164459">
    <property type="component" value="Chromosome"/>
</dbReference>
<dbReference type="EMBL" id="CP114040">
    <property type="protein sequence ID" value="WAS99276.1"/>
    <property type="molecule type" value="Genomic_DNA"/>
</dbReference>
<evidence type="ECO:0000313" key="2">
    <source>
        <dbReference type="Proteomes" id="UP001164459"/>
    </source>
</evidence>
<gene>
    <name evidence="1" type="ORF">O0S08_24375</name>
</gene>
<dbReference type="RefSeq" id="WP_269041637.1">
    <property type="nucleotide sequence ID" value="NZ_CP114040.1"/>
</dbReference>
<accession>A0ABY7HIY2</accession>